<comment type="caution">
    <text evidence="6">The sequence shown here is derived from an EMBL/GenBank/DDBJ whole genome shotgun (WGS) entry which is preliminary data.</text>
</comment>
<feature type="domain" description="ANTAR" evidence="5">
    <location>
        <begin position="170"/>
        <end position="231"/>
    </location>
</feature>
<dbReference type="SMART" id="SM01012">
    <property type="entry name" value="ANTAR"/>
    <property type="match status" value="1"/>
</dbReference>
<dbReference type="RefSeq" id="WP_111904963.1">
    <property type="nucleotide sequence ID" value="NZ_QLNP01000097.1"/>
</dbReference>
<gene>
    <name evidence="6" type="ORF">DBZ45_16510</name>
</gene>
<dbReference type="SUPFAM" id="SSF55781">
    <property type="entry name" value="GAF domain-like"/>
    <property type="match status" value="1"/>
</dbReference>
<dbReference type="OrthoDB" id="3820533at2"/>
<dbReference type="Pfam" id="PF03861">
    <property type="entry name" value="ANTAR"/>
    <property type="match status" value="1"/>
</dbReference>
<dbReference type="EMBL" id="QLNP01000097">
    <property type="protein sequence ID" value="RAM36217.1"/>
    <property type="molecule type" value="Genomic_DNA"/>
</dbReference>
<dbReference type="PROSITE" id="PS50921">
    <property type="entry name" value="ANTAR"/>
    <property type="match status" value="1"/>
</dbReference>
<evidence type="ECO:0000313" key="7">
    <source>
        <dbReference type="Proteomes" id="UP000249166"/>
    </source>
</evidence>
<dbReference type="Gene3D" id="3.30.450.40">
    <property type="match status" value="1"/>
</dbReference>
<dbReference type="GO" id="GO:0003723">
    <property type="term" value="F:RNA binding"/>
    <property type="evidence" value="ECO:0007669"/>
    <property type="project" value="InterPro"/>
</dbReference>
<evidence type="ECO:0000256" key="1">
    <source>
        <dbReference type="ARBA" id="ARBA00022679"/>
    </source>
</evidence>
<dbReference type="InterPro" id="IPR029016">
    <property type="entry name" value="GAF-like_dom_sf"/>
</dbReference>
<reference evidence="6 7" key="1">
    <citation type="submission" date="2018-04" db="EMBL/GenBank/DDBJ databases">
        <title>Bacteria isolated from cave deposits of Manipur.</title>
        <authorList>
            <person name="Sahoo D."/>
            <person name="Sarangthem I."/>
            <person name="Nandeibam J."/>
        </authorList>
    </citation>
    <scope>NUCLEOTIDE SEQUENCE [LARGE SCALE GENOMIC DNA]</scope>
    <source>
        <strain evidence="7">mrc11</strain>
    </source>
</reference>
<dbReference type="Pfam" id="PF13185">
    <property type="entry name" value="GAF_2"/>
    <property type="match status" value="1"/>
</dbReference>
<sequence>MDSRLNEADVVAHVQDMLLDTQDVQDFLDELARYSAESMSGPRGRIYCGITLLRHRSAATVASSSEHAQAVDEIQYQFGDGPCLRSCREGVLVHVPDFELDSEFPDYNDTVLKNGIRSVLAVPFELPGADARAGLNLYSEKPNVFDASAVESAISYVRQASKGLRLAVLLAQRNDNADNLRRAMESRTIIDTAVGIIIAQNRCSQEDAINLIKSASSTRNLKLRDVAAAIVESAGGGTVTTHFD</sequence>
<dbReference type="Proteomes" id="UP000249166">
    <property type="component" value="Unassembled WGS sequence"/>
</dbReference>
<dbReference type="InterPro" id="IPR011006">
    <property type="entry name" value="CheY-like_superfamily"/>
</dbReference>
<dbReference type="InterPro" id="IPR036388">
    <property type="entry name" value="WH-like_DNA-bd_sf"/>
</dbReference>
<evidence type="ECO:0000256" key="4">
    <source>
        <dbReference type="ARBA" id="ARBA00023163"/>
    </source>
</evidence>
<dbReference type="GO" id="GO:0016301">
    <property type="term" value="F:kinase activity"/>
    <property type="evidence" value="ECO:0007669"/>
    <property type="project" value="UniProtKB-KW"/>
</dbReference>
<dbReference type="InterPro" id="IPR005561">
    <property type="entry name" value="ANTAR"/>
</dbReference>
<dbReference type="AlphaFoldDB" id="A0A328HCA3"/>
<keyword evidence="4" id="KW-0804">Transcription</keyword>
<name>A0A328HCA3_ARTGO</name>
<keyword evidence="1" id="KW-0808">Transferase</keyword>
<protein>
    <submittedName>
        <fullName evidence="6">Response regulator receiver protein</fullName>
    </submittedName>
</protein>
<dbReference type="SUPFAM" id="SSF52172">
    <property type="entry name" value="CheY-like"/>
    <property type="match status" value="1"/>
</dbReference>
<evidence type="ECO:0000256" key="3">
    <source>
        <dbReference type="ARBA" id="ARBA00023015"/>
    </source>
</evidence>
<dbReference type="InterPro" id="IPR012074">
    <property type="entry name" value="GAF_ANTAR"/>
</dbReference>
<evidence type="ECO:0000313" key="6">
    <source>
        <dbReference type="EMBL" id="RAM36217.1"/>
    </source>
</evidence>
<evidence type="ECO:0000256" key="2">
    <source>
        <dbReference type="ARBA" id="ARBA00022777"/>
    </source>
</evidence>
<keyword evidence="3" id="KW-0805">Transcription regulation</keyword>
<organism evidence="6 7">
    <name type="scientific">Arthrobacter globiformis</name>
    <dbReference type="NCBI Taxonomy" id="1665"/>
    <lineage>
        <taxon>Bacteria</taxon>
        <taxon>Bacillati</taxon>
        <taxon>Actinomycetota</taxon>
        <taxon>Actinomycetes</taxon>
        <taxon>Micrococcales</taxon>
        <taxon>Micrococcaceae</taxon>
        <taxon>Arthrobacter</taxon>
    </lineage>
</organism>
<evidence type="ECO:0000259" key="5">
    <source>
        <dbReference type="PROSITE" id="PS50921"/>
    </source>
</evidence>
<dbReference type="Gene3D" id="1.10.10.10">
    <property type="entry name" value="Winged helix-like DNA-binding domain superfamily/Winged helix DNA-binding domain"/>
    <property type="match status" value="1"/>
</dbReference>
<dbReference type="PIRSF" id="PIRSF036625">
    <property type="entry name" value="GAF_ANTAR"/>
    <property type="match status" value="1"/>
</dbReference>
<accession>A0A328HCA3</accession>
<keyword evidence="2" id="KW-0418">Kinase</keyword>
<dbReference type="InterPro" id="IPR003018">
    <property type="entry name" value="GAF"/>
</dbReference>
<proteinExistence type="predicted"/>